<keyword evidence="1" id="KW-0812">Transmembrane</keyword>
<feature type="transmembrane region" description="Helical" evidence="1">
    <location>
        <begin position="76"/>
        <end position="100"/>
    </location>
</feature>
<evidence type="ECO:0000313" key="3">
    <source>
        <dbReference type="Proteomes" id="UP000464378"/>
    </source>
</evidence>
<dbReference type="EMBL" id="LR593887">
    <property type="protein sequence ID" value="VTS08326.1"/>
    <property type="molecule type" value="Genomic_DNA"/>
</dbReference>
<dbReference type="EMBL" id="LR586016">
    <property type="protein sequence ID" value="VIP05485.1"/>
    <property type="molecule type" value="Genomic_DNA"/>
</dbReference>
<keyword evidence="1" id="KW-0472">Membrane</keyword>
<accession>A0A6C2YXH4</accession>
<dbReference type="Proteomes" id="UP000464378">
    <property type="component" value="Chromosome"/>
</dbReference>
<gene>
    <name evidence="2" type="ORF">GMBLW1_37080</name>
</gene>
<evidence type="ECO:0000256" key="1">
    <source>
        <dbReference type="SAM" id="Phobius"/>
    </source>
</evidence>
<feature type="transmembrane region" description="Helical" evidence="1">
    <location>
        <begin position="26"/>
        <end position="51"/>
    </location>
</feature>
<dbReference type="AlphaFoldDB" id="A0A6C2YXH4"/>
<keyword evidence="3" id="KW-1185">Reference proteome</keyword>
<name>A0A6C2YXH4_9BACT</name>
<dbReference type="RefSeq" id="WP_162660552.1">
    <property type="nucleotide sequence ID" value="NZ_LR593887.1"/>
</dbReference>
<evidence type="ECO:0000313" key="2">
    <source>
        <dbReference type="EMBL" id="VIP05485.1"/>
    </source>
</evidence>
<organism evidence="2">
    <name type="scientific">Tuwongella immobilis</name>
    <dbReference type="NCBI Taxonomy" id="692036"/>
    <lineage>
        <taxon>Bacteria</taxon>
        <taxon>Pseudomonadati</taxon>
        <taxon>Planctomycetota</taxon>
        <taxon>Planctomycetia</taxon>
        <taxon>Gemmatales</taxon>
        <taxon>Gemmataceae</taxon>
        <taxon>Tuwongella</taxon>
    </lineage>
</organism>
<protein>
    <submittedName>
        <fullName evidence="2">Uncharacterized protein</fullName>
    </submittedName>
</protein>
<proteinExistence type="predicted"/>
<dbReference type="KEGG" id="tim:GMBLW1_37080"/>
<dbReference type="InParanoid" id="A0A6C2YXH4"/>
<reference evidence="2" key="1">
    <citation type="submission" date="2019-04" db="EMBL/GenBank/DDBJ databases">
        <authorList>
            <consortium name="Science for Life Laboratories"/>
        </authorList>
    </citation>
    <scope>NUCLEOTIDE SEQUENCE</scope>
    <source>
        <strain evidence="2">MBLW1</strain>
    </source>
</reference>
<keyword evidence="1" id="KW-1133">Transmembrane helix</keyword>
<sequence length="255" mass="28337">MSTEIADYHASARQRVRNHRNRTYRWAWIFLMMSGFGLMTCLSPFALLFIVPPDSPKSTTTTAETNELERDSKDTAVPWLIGLGLITFLPSTAISAVLFLRLFLYRRVENLIDTAEALGMQFVFTHEHPSVVDRLRSLPEWPRSSQAGVLGVGGMMIREQGNQRTILAEPGREGGSTVLFRTFTPVNYVRVGPSRVCLLQLEIPSSGTGIADFSTGQIIDQRWAAIRLTDTTACGEFLERSAQETANDPTVAQPS</sequence>